<dbReference type="AlphaFoldDB" id="A0A067QDS1"/>
<organism evidence="4 5">
    <name type="scientific">Jaapia argillacea MUCL 33604</name>
    <dbReference type="NCBI Taxonomy" id="933084"/>
    <lineage>
        <taxon>Eukaryota</taxon>
        <taxon>Fungi</taxon>
        <taxon>Dikarya</taxon>
        <taxon>Basidiomycota</taxon>
        <taxon>Agaricomycotina</taxon>
        <taxon>Agaricomycetes</taxon>
        <taxon>Agaricomycetidae</taxon>
        <taxon>Jaapiales</taxon>
        <taxon>Jaapiaceae</taxon>
        <taxon>Jaapia</taxon>
    </lineage>
</organism>
<dbReference type="OrthoDB" id="5316007at2759"/>
<dbReference type="PANTHER" id="PTHR35185">
    <property type="entry name" value="SERINE/THREONINE-RICH PROTEIN ADG2-RELATED"/>
    <property type="match status" value="1"/>
</dbReference>
<dbReference type="Proteomes" id="UP000027265">
    <property type="component" value="Unassembled WGS sequence"/>
</dbReference>
<dbReference type="InParanoid" id="A0A067QDS1"/>
<proteinExistence type="predicted"/>
<dbReference type="STRING" id="933084.A0A067QDS1"/>
<sequence>MRSTSFVAVLSFAASALAYQVTFPTATQGWTVTGPNMLTWNRVSTDPTNFTALLTNQDRSILPTDEVLVAFVDGTTGSVTVNAPSNSFPIGSGFQVNLVQDTTHLSTIYAQSNQFNITQSTASVSSTKSGVSTPPYVASLLSSVLSRRLL</sequence>
<dbReference type="EMBL" id="KL197709">
    <property type="protein sequence ID" value="KDQ64310.1"/>
    <property type="molecule type" value="Genomic_DNA"/>
</dbReference>
<feature type="chain" id="PRO_5001647490" description="Yeast cell wall synthesis Kre9/Knh1-like N-terminal domain-containing protein" evidence="2">
    <location>
        <begin position="19"/>
        <end position="150"/>
    </location>
</feature>
<keyword evidence="5" id="KW-1185">Reference proteome</keyword>
<evidence type="ECO:0000313" key="5">
    <source>
        <dbReference type="Proteomes" id="UP000027265"/>
    </source>
</evidence>
<gene>
    <name evidence="4" type="ORF">JAAARDRAFT_118210</name>
</gene>
<dbReference type="InterPro" id="IPR018466">
    <property type="entry name" value="Kre9/Knh1-like_N"/>
</dbReference>
<evidence type="ECO:0000256" key="1">
    <source>
        <dbReference type="ARBA" id="ARBA00022729"/>
    </source>
</evidence>
<protein>
    <recommendedName>
        <fullName evidence="3">Yeast cell wall synthesis Kre9/Knh1-like N-terminal domain-containing protein</fullName>
    </recommendedName>
</protein>
<name>A0A067QDS1_9AGAM</name>
<keyword evidence="1 2" id="KW-0732">Signal</keyword>
<evidence type="ECO:0000313" key="4">
    <source>
        <dbReference type="EMBL" id="KDQ64310.1"/>
    </source>
</evidence>
<dbReference type="Pfam" id="PF10342">
    <property type="entry name" value="Kre9_KNH"/>
    <property type="match status" value="1"/>
</dbReference>
<dbReference type="InterPro" id="IPR052479">
    <property type="entry name" value="GPI-anchor_Adhesion_Reg"/>
</dbReference>
<evidence type="ECO:0000256" key="2">
    <source>
        <dbReference type="SAM" id="SignalP"/>
    </source>
</evidence>
<reference evidence="5" key="1">
    <citation type="journal article" date="2014" name="Proc. Natl. Acad. Sci. U.S.A.">
        <title>Extensive sampling of basidiomycete genomes demonstrates inadequacy of the white-rot/brown-rot paradigm for wood decay fungi.</title>
        <authorList>
            <person name="Riley R."/>
            <person name="Salamov A.A."/>
            <person name="Brown D.W."/>
            <person name="Nagy L.G."/>
            <person name="Floudas D."/>
            <person name="Held B.W."/>
            <person name="Levasseur A."/>
            <person name="Lombard V."/>
            <person name="Morin E."/>
            <person name="Otillar R."/>
            <person name="Lindquist E.A."/>
            <person name="Sun H."/>
            <person name="LaButti K.M."/>
            <person name="Schmutz J."/>
            <person name="Jabbour D."/>
            <person name="Luo H."/>
            <person name="Baker S.E."/>
            <person name="Pisabarro A.G."/>
            <person name="Walton J.D."/>
            <person name="Blanchette R.A."/>
            <person name="Henrissat B."/>
            <person name="Martin F."/>
            <person name="Cullen D."/>
            <person name="Hibbett D.S."/>
            <person name="Grigoriev I.V."/>
        </authorList>
    </citation>
    <scope>NUCLEOTIDE SEQUENCE [LARGE SCALE GENOMIC DNA]</scope>
    <source>
        <strain evidence="5">MUCL 33604</strain>
    </source>
</reference>
<dbReference type="HOGENOM" id="CLU_088618_3_1_1"/>
<accession>A0A067QDS1</accession>
<evidence type="ECO:0000259" key="3">
    <source>
        <dbReference type="Pfam" id="PF10342"/>
    </source>
</evidence>
<dbReference type="PANTHER" id="PTHR35185:SF1">
    <property type="entry name" value="UPF0619 GPI-ANCHORED MEMBRANE PROTEIN C1322.10"/>
    <property type="match status" value="1"/>
</dbReference>
<feature type="domain" description="Yeast cell wall synthesis Kre9/Knh1-like N-terminal" evidence="3">
    <location>
        <begin position="24"/>
        <end position="117"/>
    </location>
</feature>
<feature type="signal peptide" evidence="2">
    <location>
        <begin position="1"/>
        <end position="18"/>
    </location>
</feature>